<dbReference type="Proteomes" id="UP000028501">
    <property type="component" value="Chromosome"/>
</dbReference>
<gene>
    <name evidence="1" type="ORF">AFULGI_00015940</name>
</gene>
<dbReference type="EMBL" id="CP006577">
    <property type="protein sequence ID" value="AIG98356.1"/>
    <property type="molecule type" value="Genomic_DNA"/>
</dbReference>
<reference evidence="1 2" key="1">
    <citation type="submission" date="2013-07" db="EMBL/GenBank/DDBJ databases">
        <title>Genome of Archaeoglobus fulgidus.</title>
        <authorList>
            <person name="Fiebig A."/>
            <person name="Birkeland N.-K."/>
        </authorList>
    </citation>
    <scope>NUCLEOTIDE SEQUENCE [LARGE SCALE GENOMIC DNA]</scope>
    <source>
        <strain evidence="1 2">DSM 8774</strain>
    </source>
</reference>
<organism evidence="1 2">
    <name type="scientific">Archaeoglobus fulgidus DSM 8774</name>
    <dbReference type="NCBI Taxonomy" id="1344584"/>
    <lineage>
        <taxon>Archaea</taxon>
        <taxon>Methanobacteriati</taxon>
        <taxon>Methanobacteriota</taxon>
        <taxon>Archaeoglobi</taxon>
        <taxon>Archaeoglobales</taxon>
        <taxon>Archaeoglobaceae</taxon>
        <taxon>Archaeoglobus</taxon>
    </lineage>
</organism>
<dbReference type="HOGENOM" id="CLU_2475815_0_0_2"/>
<dbReference type="KEGG" id="afg:AFULGI_00015940"/>
<name>A0A075WED6_ARCFL</name>
<protein>
    <submittedName>
        <fullName evidence="1">Uncharacterized protein</fullName>
    </submittedName>
</protein>
<proteinExistence type="predicted"/>
<accession>A0A075WED6</accession>
<evidence type="ECO:0000313" key="1">
    <source>
        <dbReference type="EMBL" id="AIG98356.1"/>
    </source>
</evidence>
<dbReference type="AlphaFoldDB" id="A0A075WED6"/>
<sequence length="87" mass="10288">MYHGVGKVYHFLLNVMKNTRRFLGMLVDGAQSKKDELLISTLFDAVFRLKKRLAGDDWEILLIPEVCIQNRMYRLRYDRGVVELEQI</sequence>
<evidence type="ECO:0000313" key="2">
    <source>
        <dbReference type="Proteomes" id="UP000028501"/>
    </source>
</evidence>